<feature type="domain" description="Methyl-accepting transducer" evidence="5">
    <location>
        <begin position="281"/>
        <end position="510"/>
    </location>
</feature>
<dbReference type="SUPFAM" id="SSF58104">
    <property type="entry name" value="Methyl-accepting chemotaxis protein (MCP) signaling domain"/>
    <property type="match status" value="1"/>
</dbReference>
<keyword evidence="4" id="KW-0812">Transmembrane</keyword>
<dbReference type="InterPro" id="IPR024478">
    <property type="entry name" value="HlyB_4HB_MCP"/>
</dbReference>
<keyword evidence="4" id="KW-1133">Transmembrane helix</keyword>
<feature type="domain" description="HAMP" evidence="6">
    <location>
        <begin position="224"/>
        <end position="276"/>
    </location>
</feature>
<dbReference type="Pfam" id="PF00015">
    <property type="entry name" value="MCPsignal"/>
    <property type="match status" value="1"/>
</dbReference>
<dbReference type="InterPro" id="IPR004090">
    <property type="entry name" value="Chemotax_Me-accpt_rcpt"/>
</dbReference>
<evidence type="ECO:0000259" key="6">
    <source>
        <dbReference type="PROSITE" id="PS50885"/>
    </source>
</evidence>
<gene>
    <name evidence="7" type="ORF">QMY55_15450</name>
</gene>
<accession>A0ABY8SNU4</accession>
<dbReference type="CDD" id="cd06225">
    <property type="entry name" value="HAMP"/>
    <property type="match status" value="1"/>
</dbReference>
<reference evidence="7 8" key="1">
    <citation type="submission" date="2023-05" db="EMBL/GenBank/DDBJ databases">
        <authorList>
            <person name="Yin Y."/>
            <person name="Lu Z."/>
        </authorList>
    </citation>
    <scope>NUCLEOTIDE SEQUENCE [LARGE SCALE GENOMIC DNA]</scope>
    <source>
        <strain evidence="7 8">ZM22</strain>
    </source>
</reference>
<feature type="transmembrane region" description="Helical" evidence="4">
    <location>
        <begin position="202"/>
        <end position="222"/>
    </location>
</feature>
<dbReference type="Proteomes" id="UP001240697">
    <property type="component" value="Chromosome"/>
</dbReference>
<evidence type="ECO:0000256" key="4">
    <source>
        <dbReference type="SAM" id="Phobius"/>
    </source>
</evidence>
<keyword evidence="1" id="KW-0488">Methylation</keyword>
<dbReference type="PANTHER" id="PTHR43531">
    <property type="entry name" value="PROTEIN ICFG"/>
    <property type="match status" value="1"/>
</dbReference>
<organism evidence="7 8">
    <name type="scientific">Comamonas resistens</name>
    <dbReference type="NCBI Taxonomy" id="3046670"/>
    <lineage>
        <taxon>Bacteria</taxon>
        <taxon>Pseudomonadati</taxon>
        <taxon>Pseudomonadota</taxon>
        <taxon>Betaproteobacteria</taxon>
        <taxon>Burkholderiales</taxon>
        <taxon>Comamonadaceae</taxon>
        <taxon>Comamonas</taxon>
    </lineage>
</organism>
<name>A0ABY8SNU4_9BURK</name>
<dbReference type="SMART" id="SM00283">
    <property type="entry name" value="MA"/>
    <property type="match status" value="1"/>
</dbReference>
<evidence type="ECO:0000256" key="1">
    <source>
        <dbReference type="ARBA" id="ARBA00022481"/>
    </source>
</evidence>
<dbReference type="Pfam" id="PF12729">
    <property type="entry name" value="4HB_MCP_1"/>
    <property type="match status" value="1"/>
</dbReference>
<proteinExistence type="inferred from homology"/>
<evidence type="ECO:0000256" key="2">
    <source>
        <dbReference type="ARBA" id="ARBA00029447"/>
    </source>
</evidence>
<evidence type="ECO:0000259" key="5">
    <source>
        <dbReference type="PROSITE" id="PS50111"/>
    </source>
</evidence>
<keyword evidence="8" id="KW-1185">Reference proteome</keyword>
<evidence type="ECO:0000313" key="8">
    <source>
        <dbReference type="Proteomes" id="UP001240697"/>
    </source>
</evidence>
<protein>
    <submittedName>
        <fullName evidence="7">Methyl-accepting chemotaxis protein</fullName>
    </submittedName>
</protein>
<dbReference type="PROSITE" id="PS50111">
    <property type="entry name" value="CHEMOTAXIS_TRANSDUC_2"/>
    <property type="match status" value="1"/>
</dbReference>
<keyword evidence="3" id="KW-0807">Transducer</keyword>
<dbReference type="Pfam" id="PF00672">
    <property type="entry name" value="HAMP"/>
    <property type="match status" value="1"/>
</dbReference>
<dbReference type="InterPro" id="IPR003660">
    <property type="entry name" value="HAMP_dom"/>
</dbReference>
<dbReference type="PANTHER" id="PTHR43531:SF14">
    <property type="entry name" value="METHYL-ACCEPTING CHEMOTAXIS PROTEIN I-RELATED"/>
    <property type="match status" value="1"/>
</dbReference>
<evidence type="ECO:0000313" key="7">
    <source>
        <dbReference type="EMBL" id="WHS63911.1"/>
    </source>
</evidence>
<dbReference type="InterPro" id="IPR004089">
    <property type="entry name" value="MCPsignal_dom"/>
</dbReference>
<dbReference type="PROSITE" id="PS50885">
    <property type="entry name" value="HAMP"/>
    <property type="match status" value="1"/>
</dbReference>
<dbReference type="PRINTS" id="PR00260">
    <property type="entry name" value="CHEMTRNSDUCR"/>
</dbReference>
<dbReference type="InterPro" id="IPR051310">
    <property type="entry name" value="MCP_chemotaxis"/>
</dbReference>
<dbReference type="CDD" id="cd11386">
    <property type="entry name" value="MCP_signal"/>
    <property type="match status" value="1"/>
</dbReference>
<evidence type="ECO:0000256" key="3">
    <source>
        <dbReference type="PROSITE-ProRule" id="PRU00284"/>
    </source>
</evidence>
<dbReference type="EMBL" id="CP125947">
    <property type="protein sequence ID" value="WHS63911.1"/>
    <property type="molecule type" value="Genomic_DNA"/>
</dbReference>
<feature type="transmembrane region" description="Helical" evidence="4">
    <location>
        <begin position="12"/>
        <end position="33"/>
    </location>
</feature>
<keyword evidence="4" id="KW-0472">Membrane</keyword>
<dbReference type="SMART" id="SM00304">
    <property type="entry name" value="HAMP"/>
    <property type="match status" value="1"/>
</dbReference>
<comment type="similarity">
    <text evidence="2">Belongs to the methyl-accepting chemotaxis (MCP) protein family.</text>
</comment>
<dbReference type="RefSeq" id="WP_283485068.1">
    <property type="nucleotide sequence ID" value="NZ_CP125947.1"/>
</dbReference>
<sequence length="585" mass="61825">MSWQISNWRIGTKLGISFLVMVFFSALLGLVAWLQLTQIHAASTAVSEVALPSVYNAASMRSEFNRLRRHEAGIATARTLVEIEGYEQQIQQRLKTIGEQEKVMAGLLAGEALRAAYAEYQKHKETFLDLHEQLLSRARDGRYNTVEEQAAMADEMGLFFAGESESAFARLAESTGKVMTLQLDAAASAQQAEESAFALARYWLLGTLVLVVLIAAAVGFAMTRAITKPVETAVKLAQDVAAGKLATAVRSQRRDEMGLLLNALEDMRRQLASVVQEVRGNAQGVALASGEIAQGNADLSARTESQASALEETAASMEQLGSTVRQNADNAQTANQMARNASDVAGRGGAVVAQVVDTMKGINDSSHQISDIIGVIDSIAFQTNILALNAAVEAARAGEQGRGFAVVAGEVRTLAQRSAEAAKEIKQLINASVERVEQGSQLVDKAGETMAEIVTAIGRVTDIMGEISAASREQSQGVAQVGEAITQMDQSTQQNAALVEESAAAADALQRQARALVDSVAIFQLGNDAAAQFNSVQPSAAPASRTAAVPRSPVVKAAAVSAPAAVAAPRVANAVSLDDSSWEQF</sequence>
<dbReference type="Gene3D" id="1.10.287.950">
    <property type="entry name" value="Methyl-accepting chemotaxis protein"/>
    <property type="match status" value="1"/>
</dbReference>